<evidence type="ECO:0000256" key="1">
    <source>
        <dbReference type="SAM" id="SignalP"/>
    </source>
</evidence>
<reference evidence="4" key="1">
    <citation type="submission" date="2018-05" db="EMBL/GenBank/DDBJ databases">
        <authorList>
            <person name="Nie L."/>
        </authorList>
    </citation>
    <scope>NUCLEOTIDE SEQUENCE [LARGE SCALE GENOMIC DNA]</scope>
    <source>
        <strain evidence="4">NL</strain>
    </source>
</reference>
<feature type="signal peptide" evidence="1">
    <location>
        <begin position="1"/>
        <end position="16"/>
    </location>
</feature>
<dbReference type="Pfam" id="PF18962">
    <property type="entry name" value="Por_Secre_tail"/>
    <property type="match status" value="1"/>
</dbReference>
<dbReference type="EMBL" id="QHKM01000015">
    <property type="protein sequence ID" value="RAK62224.1"/>
    <property type="molecule type" value="Genomic_DNA"/>
</dbReference>
<dbReference type="InterPro" id="IPR013783">
    <property type="entry name" value="Ig-like_fold"/>
</dbReference>
<dbReference type="Proteomes" id="UP000248553">
    <property type="component" value="Unassembled WGS sequence"/>
</dbReference>
<name>A0A328B900_9BACT</name>
<evidence type="ECO:0000259" key="2">
    <source>
        <dbReference type="Pfam" id="PF18962"/>
    </source>
</evidence>
<proteinExistence type="predicted"/>
<gene>
    <name evidence="3" type="ORF">DLM85_23950</name>
</gene>
<feature type="chain" id="PRO_5016315403" description="Secretion system C-terminal sorting domain-containing protein" evidence="1">
    <location>
        <begin position="17"/>
        <end position="617"/>
    </location>
</feature>
<comment type="caution">
    <text evidence="3">The sequence shown here is derived from an EMBL/GenBank/DDBJ whole genome shotgun (WGS) entry which is preliminary data.</text>
</comment>
<dbReference type="NCBIfam" id="TIGR04183">
    <property type="entry name" value="Por_Secre_tail"/>
    <property type="match status" value="1"/>
</dbReference>
<dbReference type="Gene3D" id="2.60.40.10">
    <property type="entry name" value="Immunoglobulins"/>
    <property type="match status" value="1"/>
</dbReference>
<feature type="domain" description="Secretion system C-terminal sorting" evidence="2">
    <location>
        <begin position="541"/>
        <end position="613"/>
    </location>
</feature>
<accession>A0A328B900</accession>
<keyword evidence="1" id="KW-0732">Signal</keyword>
<sequence length="617" mass="63886">MALLGLLTLAATAASAQGLNYLAANAQNAAGTYTDLGSAGSVIATANTDDANSAVQSIGFSFSYNGQSFTQFILNTNGFIKLGNVAPSGGLNVIGGIDPADTNILAAISYTDLYGALNQTTSPTEYRVSTTGAAGNRVCTIQFKNLADKPGTVPAQYATMQFQIKLYEGSNTIEFVYGTWTPTTAAATSQPFVIGLKGSSNGVADRLMVAKSAASAWSTSTFTAGVAGSLAGHFTTNAVLPDAGRTYRFRAPQQNDAEVQVVYTLRKLPRSGAHVIQAVVRNVGVQAQTSLPVTLSVTGANTFSNTKQTGTLASGASETITFDAFTPANQGTNTVTVNLPLADDSPTNNSRNLTQEVTDNVLGYAGSTPDSQSGLGLPTAYTAGALANKYTVASARTLTGVDAYLLAGTTANPAVGRTIYAVALSSTGVLLARTPDYVLTAADANTRKSFTFPTPVSLTAGSFYVGIAQTNPTGATQFYPIATQGENPTRTGAYYVFTTMNATGANTPQDLGSSNLGAFLIDAVLNVTTGTSKALAGAVNVYPNPSTGEFTLKIQGANAKSSLQVEVSNLLGQRVYAASARDNFENKLNLSHLANGLYTLKVLDGDQYMMRTISISK</sequence>
<evidence type="ECO:0000313" key="3">
    <source>
        <dbReference type="EMBL" id="RAK62224.1"/>
    </source>
</evidence>
<protein>
    <recommendedName>
        <fullName evidence="2">Secretion system C-terminal sorting domain-containing protein</fullName>
    </recommendedName>
</protein>
<organism evidence="3 4">
    <name type="scientific">Hymenobacter edaphi</name>
    <dbReference type="NCBI Taxonomy" id="2211146"/>
    <lineage>
        <taxon>Bacteria</taxon>
        <taxon>Pseudomonadati</taxon>
        <taxon>Bacteroidota</taxon>
        <taxon>Cytophagia</taxon>
        <taxon>Cytophagales</taxon>
        <taxon>Hymenobacteraceae</taxon>
        <taxon>Hymenobacter</taxon>
    </lineage>
</organism>
<dbReference type="InterPro" id="IPR026444">
    <property type="entry name" value="Secre_tail"/>
</dbReference>
<dbReference type="AlphaFoldDB" id="A0A328B900"/>
<keyword evidence="4" id="KW-1185">Reference proteome</keyword>
<evidence type="ECO:0000313" key="4">
    <source>
        <dbReference type="Proteomes" id="UP000248553"/>
    </source>
</evidence>